<keyword evidence="2" id="KW-1185">Reference proteome</keyword>
<dbReference type="Proteomes" id="UP000250235">
    <property type="component" value="Unassembled WGS sequence"/>
</dbReference>
<dbReference type="EMBL" id="KV019076">
    <property type="protein sequence ID" value="KZV16365.1"/>
    <property type="molecule type" value="Genomic_DNA"/>
</dbReference>
<protein>
    <submittedName>
        <fullName evidence="1">ATP-dependent zinc metalloprotease FtsH</fullName>
    </submittedName>
</protein>
<evidence type="ECO:0000313" key="1">
    <source>
        <dbReference type="EMBL" id="KZV16365.1"/>
    </source>
</evidence>
<keyword evidence="1" id="KW-0482">Metalloprotease</keyword>
<gene>
    <name evidence="1" type="ORF">F511_12255</name>
</gene>
<keyword evidence="1" id="KW-0645">Protease</keyword>
<accession>A0A2Z7ABN4</accession>
<keyword evidence="1" id="KW-0378">Hydrolase</keyword>
<dbReference type="AlphaFoldDB" id="A0A2Z7ABN4"/>
<proteinExistence type="predicted"/>
<sequence>MSSGDELYVLPAMTCDQRHGSKGVGSQPDEGPPTLKPDVYFNLPPARRNGFCSVCQCTNHELYKMAKLLVWGRYQGQTTCPQVMSEDHTCADSSHLEVPRCARRTARGVSWVSTECLCDASTQRGHEIGVNKSFETKEEPKDNLL</sequence>
<organism evidence="1 2">
    <name type="scientific">Dorcoceras hygrometricum</name>
    <dbReference type="NCBI Taxonomy" id="472368"/>
    <lineage>
        <taxon>Eukaryota</taxon>
        <taxon>Viridiplantae</taxon>
        <taxon>Streptophyta</taxon>
        <taxon>Embryophyta</taxon>
        <taxon>Tracheophyta</taxon>
        <taxon>Spermatophyta</taxon>
        <taxon>Magnoliopsida</taxon>
        <taxon>eudicotyledons</taxon>
        <taxon>Gunneridae</taxon>
        <taxon>Pentapetalae</taxon>
        <taxon>asterids</taxon>
        <taxon>lamiids</taxon>
        <taxon>Lamiales</taxon>
        <taxon>Gesneriaceae</taxon>
        <taxon>Didymocarpoideae</taxon>
        <taxon>Trichosporeae</taxon>
        <taxon>Loxocarpinae</taxon>
        <taxon>Dorcoceras</taxon>
    </lineage>
</organism>
<name>A0A2Z7ABN4_9LAMI</name>
<evidence type="ECO:0000313" key="2">
    <source>
        <dbReference type="Proteomes" id="UP000250235"/>
    </source>
</evidence>
<reference evidence="1 2" key="1">
    <citation type="journal article" date="2015" name="Proc. Natl. Acad. Sci. U.S.A.">
        <title>The resurrection genome of Boea hygrometrica: A blueprint for survival of dehydration.</title>
        <authorList>
            <person name="Xiao L."/>
            <person name="Yang G."/>
            <person name="Zhang L."/>
            <person name="Yang X."/>
            <person name="Zhao S."/>
            <person name="Ji Z."/>
            <person name="Zhou Q."/>
            <person name="Hu M."/>
            <person name="Wang Y."/>
            <person name="Chen M."/>
            <person name="Xu Y."/>
            <person name="Jin H."/>
            <person name="Xiao X."/>
            <person name="Hu G."/>
            <person name="Bao F."/>
            <person name="Hu Y."/>
            <person name="Wan P."/>
            <person name="Li L."/>
            <person name="Deng X."/>
            <person name="Kuang T."/>
            <person name="Xiang C."/>
            <person name="Zhu J.K."/>
            <person name="Oliver M.J."/>
            <person name="He Y."/>
        </authorList>
    </citation>
    <scope>NUCLEOTIDE SEQUENCE [LARGE SCALE GENOMIC DNA]</scope>
    <source>
        <strain evidence="2">cv. XS01</strain>
    </source>
</reference>
<dbReference type="GO" id="GO:0008237">
    <property type="term" value="F:metallopeptidase activity"/>
    <property type="evidence" value="ECO:0007669"/>
    <property type="project" value="UniProtKB-KW"/>
</dbReference>
<dbReference type="GO" id="GO:0006508">
    <property type="term" value="P:proteolysis"/>
    <property type="evidence" value="ECO:0007669"/>
    <property type="project" value="UniProtKB-KW"/>
</dbReference>